<keyword evidence="2" id="KW-1003">Cell membrane</keyword>
<comment type="subcellular location">
    <subcellularLocation>
        <location evidence="1">Cell membrane</location>
        <topology evidence="1">Multi-pass membrane protein</topology>
    </subcellularLocation>
</comment>
<evidence type="ECO:0000313" key="8">
    <source>
        <dbReference type="EMBL" id="ASU21898.1"/>
    </source>
</evidence>
<feature type="transmembrane region" description="Helical" evidence="6">
    <location>
        <begin position="121"/>
        <end position="138"/>
    </location>
</feature>
<evidence type="ECO:0000313" key="9">
    <source>
        <dbReference type="Proteomes" id="UP000215148"/>
    </source>
</evidence>
<feature type="domain" description="EamA" evidence="7">
    <location>
        <begin position="148"/>
        <end position="278"/>
    </location>
</feature>
<evidence type="ECO:0000256" key="3">
    <source>
        <dbReference type="ARBA" id="ARBA00022692"/>
    </source>
</evidence>
<feature type="transmembrane region" description="Helical" evidence="6">
    <location>
        <begin position="69"/>
        <end position="89"/>
    </location>
</feature>
<dbReference type="RefSeq" id="WP_094499859.1">
    <property type="nucleotide sequence ID" value="NZ_CAWNHI010000001.1"/>
</dbReference>
<feature type="transmembrane region" description="Helical" evidence="6">
    <location>
        <begin position="208"/>
        <end position="225"/>
    </location>
</feature>
<feature type="transmembrane region" description="Helical" evidence="6">
    <location>
        <begin position="95"/>
        <end position="114"/>
    </location>
</feature>
<keyword evidence="3 6" id="KW-0812">Transmembrane</keyword>
<keyword evidence="4 6" id="KW-1133">Transmembrane helix</keyword>
<keyword evidence="5 6" id="KW-0472">Membrane</keyword>
<evidence type="ECO:0000256" key="1">
    <source>
        <dbReference type="ARBA" id="ARBA00004651"/>
    </source>
</evidence>
<dbReference type="InterPro" id="IPR037185">
    <property type="entry name" value="EmrE-like"/>
</dbReference>
<gene>
    <name evidence="8" type="ORF">CCZ37_04515</name>
</gene>
<feature type="transmembrane region" description="Helical" evidence="6">
    <location>
        <begin position="237"/>
        <end position="257"/>
    </location>
</feature>
<feature type="transmembrane region" description="Helical" evidence="6">
    <location>
        <begin position="35"/>
        <end position="57"/>
    </location>
</feature>
<reference evidence="8 9" key="1">
    <citation type="submission" date="2017-08" db="EMBL/GenBank/DDBJ databases">
        <title>The Vibrio qinghaiensis sp.-Q67 is a luminous bacteria isolated firstly from Qinghai lake, Qinghai province, China, which has been proved to be very sensitive to detect environmental and food pollutants. Therefore, complete genome analysis of V. qinghaiensis sp.-Q67 highlights the potential application of this strain on detection of hazards in the contaminated environments.</title>
        <authorList>
            <person name="Gong L."/>
        </authorList>
    </citation>
    <scope>NUCLEOTIDE SEQUENCE [LARGE SCALE GENOMIC DNA]</scope>
    <source>
        <strain evidence="8 9">Q67</strain>
    </source>
</reference>
<sequence>MYANRRAELILVITTLLAAAGWVFSKQAIQGLPPFGFIGVRFLLASLCLLPFCLKALRQASLHDCLKSMGVGVLLGGSIFCWIHAISISDTLGEGAFIMSLSMLFVPLLAWPLFGTKPARAFWLSLPIALIGLFLLSWNGEWVVATSQLWFMAAAFSLALHFNFNSRFSANLPPMLLTTLQLFVGGCLGVLLSLLFESWPDQISLMTWKWLALSVLLATSLRYLMQTVGQKHANPTNAAILMLLEPIWTLVLSVLIYDESMPENKIFGCGLLLCSLLFYRMGHFRHR</sequence>
<keyword evidence="9" id="KW-1185">Reference proteome</keyword>
<name>A0A223MWF8_9VIBR</name>
<feature type="domain" description="EamA" evidence="7">
    <location>
        <begin position="7"/>
        <end position="137"/>
    </location>
</feature>
<dbReference type="SUPFAM" id="SSF103481">
    <property type="entry name" value="Multidrug resistance efflux transporter EmrE"/>
    <property type="match status" value="2"/>
</dbReference>
<evidence type="ECO:0000259" key="7">
    <source>
        <dbReference type="Pfam" id="PF00892"/>
    </source>
</evidence>
<evidence type="ECO:0000256" key="5">
    <source>
        <dbReference type="ARBA" id="ARBA00023136"/>
    </source>
</evidence>
<evidence type="ECO:0000256" key="4">
    <source>
        <dbReference type="ARBA" id="ARBA00022989"/>
    </source>
</evidence>
<organism evidence="8 9">
    <name type="scientific">Vibrio qinghaiensis</name>
    <dbReference type="NCBI Taxonomy" id="2025808"/>
    <lineage>
        <taxon>Bacteria</taxon>
        <taxon>Pseudomonadati</taxon>
        <taxon>Pseudomonadota</taxon>
        <taxon>Gammaproteobacteria</taxon>
        <taxon>Vibrionales</taxon>
        <taxon>Vibrionaceae</taxon>
        <taxon>Vibrio</taxon>
    </lineage>
</organism>
<dbReference type="Proteomes" id="UP000215148">
    <property type="component" value="Chromosome 1"/>
</dbReference>
<evidence type="ECO:0000256" key="2">
    <source>
        <dbReference type="ARBA" id="ARBA00022475"/>
    </source>
</evidence>
<feature type="transmembrane region" description="Helical" evidence="6">
    <location>
        <begin position="263"/>
        <end position="281"/>
    </location>
</feature>
<feature type="transmembrane region" description="Helical" evidence="6">
    <location>
        <begin position="144"/>
        <end position="164"/>
    </location>
</feature>
<dbReference type="AlphaFoldDB" id="A0A223MWF8"/>
<dbReference type="InterPro" id="IPR051258">
    <property type="entry name" value="Diverse_Substrate_Transporter"/>
</dbReference>
<proteinExistence type="predicted"/>
<dbReference type="PANTHER" id="PTHR42920">
    <property type="entry name" value="OS03G0707200 PROTEIN-RELATED"/>
    <property type="match status" value="1"/>
</dbReference>
<evidence type="ECO:0000256" key="6">
    <source>
        <dbReference type="SAM" id="Phobius"/>
    </source>
</evidence>
<protein>
    <submittedName>
        <fullName evidence="8">EamA family transporter</fullName>
    </submittedName>
</protein>
<dbReference type="EMBL" id="CP022741">
    <property type="protein sequence ID" value="ASU21898.1"/>
    <property type="molecule type" value="Genomic_DNA"/>
</dbReference>
<dbReference type="KEGG" id="vqi:CCZ37_04515"/>
<accession>A0A223MWF8</accession>
<dbReference type="PANTHER" id="PTHR42920:SF5">
    <property type="entry name" value="EAMA DOMAIN-CONTAINING PROTEIN"/>
    <property type="match status" value="1"/>
</dbReference>
<dbReference type="InterPro" id="IPR000620">
    <property type="entry name" value="EamA_dom"/>
</dbReference>
<dbReference type="Pfam" id="PF00892">
    <property type="entry name" value="EamA"/>
    <property type="match status" value="2"/>
</dbReference>
<dbReference type="GO" id="GO:0005886">
    <property type="term" value="C:plasma membrane"/>
    <property type="evidence" value="ECO:0007669"/>
    <property type="project" value="UniProtKB-SubCell"/>
</dbReference>
<feature type="transmembrane region" description="Helical" evidence="6">
    <location>
        <begin position="176"/>
        <end position="196"/>
    </location>
</feature>